<evidence type="ECO:0000313" key="2">
    <source>
        <dbReference type="Proteomes" id="UP000565441"/>
    </source>
</evidence>
<accession>A0A8H5GWV3</accession>
<organism evidence="1 2">
    <name type="scientific">Tricholomella constricta</name>
    <dbReference type="NCBI Taxonomy" id="117010"/>
    <lineage>
        <taxon>Eukaryota</taxon>
        <taxon>Fungi</taxon>
        <taxon>Dikarya</taxon>
        <taxon>Basidiomycota</taxon>
        <taxon>Agaricomycotina</taxon>
        <taxon>Agaricomycetes</taxon>
        <taxon>Agaricomycetidae</taxon>
        <taxon>Agaricales</taxon>
        <taxon>Tricholomatineae</taxon>
        <taxon>Lyophyllaceae</taxon>
        <taxon>Tricholomella</taxon>
    </lineage>
</organism>
<dbReference type="Proteomes" id="UP000565441">
    <property type="component" value="Unassembled WGS sequence"/>
</dbReference>
<sequence>MTDPATVDPRRPAVLYNLNIAGFHKYPGTSYAQHTTADIVKVVFKLENLRHDAGKLAGFSEIIRGSEAVLFHAQWGDSHLAWFFARCVMFANMRRSPNRLLMPFWQYDDSE</sequence>
<dbReference type="EMBL" id="JAACJP010000043">
    <property type="protein sequence ID" value="KAF5372300.1"/>
    <property type="molecule type" value="Genomic_DNA"/>
</dbReference>
<gene>
    <name evidence="1" type="ORF">D9615_009239</name>
</gene>
<keyword evidence="2" id="KW-1185">Reference proteome</keyword>
<proteinExistence type="predicted"/>
<reference evidence="1 2" key="1">
    <citation type="journal article" date="2020" name="ISME J.">
        <title>Uncovering the hidden diversity of litter-decomposition mechanisms in mushroom-forming fungi.</title>
        <authorList>
            <person name="Floudas D."/>
            <person name="Bentzer J."/>
            <person name="Ahren D."/>
            <person name="Johansson T."/>
            <person name="Persson P."/>
            <person name="Tunlid A."/>
        </authorList>
    </citation>
    <scope>NUCLEOTIDE SEQUENCE [LARGE SCALE GENOMIC DNA]</scope>
    <source>
        <strain evidence="1 2">CBS 661.87</strain>
    </source>
</reference>
<dbReference type="OrthoDB" id="823504at2759"/>
<name>A0A8H5GWV3_9AGAR</name>
<protein>
    <submittedName>
        <fullName evidence="1">Uncharacterized protein</fullName>
    </submittedName>
</protein>
<evidence type="ECO:0000313" key="1">
    <source>
        <dbReference type="EMBL" id="KAF5372300.1"/>
    </source>
</evidence>
<dbReference type="AlphaFoldDB" id="A0A8H5GWV3"/>
<comment type="caution">
    <text evidence="1">The sequence shown here is derived from an EMBL/GenBank/DDBJ whole genome shotgun (WGS) entry which is preliminary data.</text>
</comment>